<dbReference type="InterPro" id="IPR007187">
    <property type="entry name" value="Nucleoporin_Nup133/Nup155_C"/>
</dbReference>
<dbReference type="GO" id="GO:0016973">
    <property type="term" value="P:poly(A)+ mRNA export from nucleus"/>
    <property type="evidence" value="ECO:0007669"/>
    <property type="project" value="TreeGrafter"/>
</dbReference>
<feature type="domain" description="Nucleoporin Nup133/Nup155-like C-terminal" evidence="8">
    <location>
        <begin position="709"/>
        <end position="1017"/>
    </location>
</feature>
<dbReference type="EMBL" id="JAEOAQ010000007">
    <property type="protein sequence ID" value="KAG5417646.1"/>
    <property type="molecule type" value="Genomic_DNA"/>
</dbReference>
<dbReference type="Gene3D" id="2.130.10.10">
    <property type="entry name" value="YVTN repeat-like/Quinoprotein amine dehydrogenase"/>
    <property type="match status" value="1"/>
</dbReference>
<dbReference type="Pfam" id="PF03177">
    <property type="entry name" value="Nucleoporin_C"/>
    <property type="match status" value="1"/>
</dbReference>
<dbReference type="AlphaFoldDB" id="A0A8H7ZF12"/>
<comment type="similarity">
    <text evidence="2">Belongs to the nucleoporin Nup133 family.</text>
</comment>
<evidence type="ECO:0000259" key="9">
    <source>
        <dbReference type="Pfam" id="PF08801"/>
    </source>
</evidence>
<keyword evidence="4" id="KW-0509">mRNA transport</keyword>
<feature type="domain" description="Nucleoporin Nup133/Nup155-like N-terminal" evidence="9">
    <location>
        <begin position="28"/>
        <end position="414"/>
    </location>
</feature>
<keyword evidence="6" id="KW-0811">Translocation</keyword>
<evidence type="ECO:0000256" key="6">
    <source>
        <dbReference type="ARBA" id="ARBA00023010"/>
    </source>
</evidence>
<dbReference type="GO" id="GO:0031080">
    <property type="term" value="C:nuclear pore outer ring"/>
    <property type="evidence" value="ECO:0007669"/>
    <property type="project" value="TreeGrafter"/>
</dbReference>
<proteinExistence type="inferred from homology"/>
<sequence length="1037" mass="117035">MSSIFKPRAGGSTGSEIVSSVPNAEELTKNKHYCVSRLPGLPSVFKTTSFSTAYSDAESNYAVVISDESIHVWCYKSIDSSPFAIHFPIDKELFKLPMAILTRPSSGTDQDPGLLMIDSITGLIKFYESVQHAPTSGLINDKSLELQVHLYPDECITLVENVEPAGIAIATSQQRCILISLRDYKSKPHLSTAELANPHGGFLSKFFRHNEGDITAIRSVSVENNDTSQVILILDSSGTLYSVKYYLLSSTAAPYIDKSSSFKQTLTIDPDTYPGSGASGKFLDIWPMKDDKYFLALVRYNGALLLATFRADKSGALYYGSHYLNSSDTLATPRLFLPRPGKTAFVIIGNSVIMTDLDTSYIEPKDTFTYTNPRWEDVIRFNPSTNVLGYGYENQSLNANPSIIVITENYGVLRVEKFPETSRKEIVYDPAQLVKSHIEQAIFFSDSKEIDFDFVQEVDRQLVHNAVATIMKEVMTSTSPYLPDSLPVTTDLTQLKVKILTELIAYCQRNFPSDDEMMAEVVKNLEKTHCVLNLWKYIDKNKPYMEVFQKIRPEPRQCFISEIENILEILTSFLDQLTATGLPTSSLVVTTIYDGVYLNSVRYNEDVGKSWLFDSELLKNIESQFTQDFVTGDNNDKDDASCIVQLLYYFFTNAITFTKTHRIDDKYQKFSNFYNEKKNGWTTALLRLGLVEEARVITEKYQDFSSLARVLDTERDTKPVEDLHYGFYFEEFGYPFAASVYECFIKKGEIQKLLMEFSNYKPFLLRFFEENPKLSSNVSWIRYLIDEDFSLASKALGFAESYNSESIDNQLTQLSLGKLSAHAAGAPTVKEFDDELIKVRYQIKIRNVVAGDGRIAALTQKNFANQFINTNIDKSDAKNLAANVFDALSSNYRLPESLLIELLTIIDPKFLSNDGFYFALRVAQTFLNEEVTHEFVNIILLRLLTLGTDAKPTINGSDEVVKHGVESSILFKTLSRQPTIISQLNQLIETAESSSSLSQSLSTFNKGLLDKLKKRLSNKSFKTWVHLVEEQAKIILV</sequence>
<dbReference type="GO" id="GO:0000972">
    <property type="term" value="P:transcription-dependent tethering of RNA polymerase II gene DNA at nuclear periphery"/>
    <property type="evidence" value="ECO:0007669"/>
    <property type="project" value="TreeGrafter"/>
</dbReference>
<keyword evidence="11" id="KW-1185">Reference proteome</keyword>
<dbReference type="Proteomes" id="UP000669133">
    <property type="component" value="Unassembled WGS sequence"/>
</dbReference>
<evidence type="ECO:0000313" key="11">
    <source>
        <dbReference type="Proteomes" id="UP000669133"/>
    </source>
</evidence>
<dbReference type="GeneID" id="93653911"/>
<dbReference type="GO" id="GO:0017056">
    <property type="term" value="F:structural constituent of nuclear pore"/>
    <property type="evidence" value="ECO:0007669"/>
    <property type="project" value="InterPro"/>
</dbReference>
<dbReference type="InterPro" id="IPR037624">
    <property type="entry name" value="Nup133-like"/>
</dbReference>
<keyword evidence="7" id="KW-0539">Nucleus</keyword>
<evidence type="ECO:0000259" key="8">
    <source>
        <dbReference type="Pfam" id="PF03177"/>
    </source>
</evidence>
<dbReference type="InterPro" id="IPR014908">
    <property type="entry name" value="Nucleoporin_Nup133/Nup155_N"/>
</dbReference>
<dbReference type="OrthoDB" id="103454at2759"/>
<accession>A0A8H7ZF12</accession>
<evidence type="ECO:0000313" key="10">
    <source>
        <dbReference type="EMBL" id="KAG5417646.1"/>
    </source>
</evidence>
<dbReference type="SUPFAM" id="SSF117289">
    <property type="entry name" value="Nucleoporin domain"/>
    <property type="match status" value="1"/>
</dbReference>
<gene>
    <name evidence="10" type="ORF">I9W82_005282</name>
</gene>
<dbReference type="Pfam" id="PF08801">
    <property type="entry name" value="Nucleoporin_N"/>
    <property type="match status" value="1"/>
</dbReference>
<evidence type="ECO:0000256" key="4">
    <source>
        <dbReference type="ARBA" id="ARBA00022816"/>
    </source>
</evidence>
<evidence type="ECO:0000256" key="5">
    <source>
        <dbReference type="ARBA" id="ARBA00022927"/>
    </source>
</evidence>
<dbReference type="PANTHER" id="PTHR13405:SF11">
    <property type="entry name" value="NUCLEAR PORE COMPLEX PROTEIN NUP133"/>
    <property type="match status" value="1"/>
</dbReference>
<evidence type="ECO:0000256" key="2">
    <source>
        <dbReference type="ARBA" id="ARBA00005569"/>
    </source>
</evidence>
<comment type="subcellular location">
    <subcellularLocation>
        <location evidence="1">Nucleus envelope</location>
    </subcellularLocation>
</comment>
<dbReference type="GO" id="GO:0006606">
    <property type="term" value="P:protein import into nucleus"/>
    <property type="evidence" value="ECO:0007669"/>
    <property type="project" value="TreeGrafter"/>
</dbReference>
<dbReference type="PANTHER" id="PTHR13405">
    <property type="entry name" value="NUCLEAR PORE COMPLEX PROTEIN NUP133"/>
    <property type="match status" value="1"/>
</dbReference>
<evidence type="ECO:0000256" key="3">
    <source>
        <dbReference type="ARBA" id="ARBA00022448"/>
    </source>
</evidence>
<evidence type="ECO:0000256" key="1">
    <source>
        <dbReference type="ARBA" id="ARBA00004259"/>
    </source>
</evidence>
<reference evidence="10 11" key="1">
    <citation type="submission" date="2020-12" db="EMBL/GenBank/DDBJ databases">
        <title>Effect of drift, selection, and recombination on the evolution of hybrid genomes in Candida yeast pathogens.</title>
        <authorList>
            <person name="Mixao V."/>
            <person name="Ksiezopolska E."/>
            <person name="Saus E."/>
            <person name="Boekhout T."/>
            <person name="Gacser A."/>
            <person name="Gabaldon T."/>
        </authorList>
    </citation>
    <scope>NUCLEOTIDE SEQUENCE [LARGE SCALE GENOMIC DNA]</scope>
    <source>
        <strain evidence="10 11">BP57</strain>
    </source>
</reference>
<keyword evidence="3" id="KW-0813">Transport</keyword>
<protein>
    <submittedName>
        <fullName evidence="10">NUP133</fullName>
    </submittedName>
</protein>
<evidence type="ECO:0000256" key="7">
    <source>
        <dbReference type="ARBA" id="ARBA00023242"/>
    </source>
</evidence>
<dbReference type="InterPro" id="IPR015943">
    <property type="entry name" value="WD40/YVTN_repeat-like_dom_sf"/>
</dbReference>
<dbReference type="RefSeq" id="XP_067546762.1">
    <property type="nucleotide sequence ID" value="XM_067694442.1"/>
</dbReference>
<name>A0A8H7ZF12_9ASCO</name>
<organism evidence="10 11">
    <name type="scientific">Candida metapsilosis</name>
    <dbReference type="NCBI Taxonomy" id="273372"/>
    <lineage>
        <taxon>Eukaryota</taxon>
        <taxon>Fungi</taxon>
        <taxon>Dikarya</taxon>
        <taxon>Ascomycota</taxon>
        <taxon>Saccharomycotina</taxon>
        <taxon>Pichiomycetes</taxon>
        <taxon>Debaryomycetaceae</taxon>
        <taxon>Candida/Lodderomyces clade</taxon>
        <taxon>Candida</taxon>
    </lineage>
</organism>
<keyword evidence="5" id="KW-0653">Protein transport</keyword>
<comment type="caution">
    <text evidence="10">The sequence shown here is derived from an EMBL/GenBank/DDBJ whole genome shotgun (WGS) entry which is preliminary data.</text>
</comment>